<sequence>MKKDKFFAIGVMSGTSFDGIDISLISSNGKKYFRPVKSSFYKFSLKIRKKIFQIAENFDENQYRLGFFSTLESEITREYVKSIKSFILNNNLKRIDLIGIHGQTIFHNPQKKISLQLCDANLLAKELKIKIVFDFRQNDLKFGGEGAPLVPIFHKMLVSHLKLKGNVIFINLGGISNLTYISSKGDLKAYDTGPGMTLLDEYVYLKRKQRFDRNGNFSFKGRSDEKVLKLVLKNRYFTKSPPKSIDKFYFSLKPFMKLKFYDACATISSFTAKSILREIRKFKADTIVITGGGVKNKCIVNLLKRSLKSNLYLINQFDLDQDFIEAQAFAYLAIRKLKGLPISFPGTTGTSHPVSGGKIVNYR</sequence>
<dbReference type="GO" id="GO:0006040">
    <property type="term" value="P:amino sugar metabolic process"/>
    <property type="evidence" value="ECO:0007669"/>
    <property type="project" value="InterPro"/>
</dbReference>
<dbReference type="Pfam" id="PF03702">
    <property type="entry name" value="AnmK"/>
    <property type="match status" value="1"/>
</dbReference>
<dbReference type="PANTHER" id="PTHR30605">
    <property type="entry name" value="ANHYDRO-N-ACETYLMURAMIC ACID KINASE"/>
    <property type="match status" value="1"/>
</dbReference>
<dbReference type="AlphaFoldDB" id="A0A382CF29"/>
<evidence type="ECO:0008006" key="2">
    <source>
        <dbReference type="Google" id="ProtNLM"/>
    </source>
</evidence>
<dbReference type="PANTHER" id="PTHR30605:SF0">
    <property type="entry name" value="ANHYDRO-N-ACETYLMURAMIC ACID KINASE"/>
    <property type="match status" value="1"/>
</dbReference>
<protein>
    <recommendedName>
        <fullName evidence="2">Anhydro-N-acetylmuramic acid kinase</fullName>
    </recommendedName>
</protein>
<dbReference type="Gene3D" id="3.30.420.40">
    <property type="match status" value="2"/>
</dbReference>
<dbReference type="InterPro" id="IPR005338">
    <property type="entry name" value="Anhydro_N_Ac-Mur_kinase"/>
</dbReference>
<gene>
    <name evidence="1" type="ORF">METZ01_LOCUS177550</name>
</gene>
<dbReference type="NCBIfam" id="NF007141">
    <property type="entry name" value="PRK09585.1-5"/>
    <property type="match status" value="1"/>
</dbReference>
<dbReference type="InterPro" id="IPR043129">
    <property type="entry name" value="ATPase_NBD"/>
</dbReference>
<dbReference type="GO" id="GO:0005524">
    <property type="term" value="F:ATP binding"/>
    <property type="evidence" value="ECO:0007669"/>
    <property type="project" value="InterPro"/>
</dbReference>
<proteinExistence type="predicted"/>
<dbReference type="SUPFAM" id="SSF53067">
    <property type="entry name" value="Actin-like ATPase domain"/>
    <property type="match status" value="1"/>
</dbReference>
<organism evidence="1">
    <name type="scientific">marine metagenome</name>
    <dbReference type="NCBI Taxonomy" id="408172"/>
    <lineage>
        <taxon>unclassified sequences</taxon>
        <taxon>metagenomes</taxon>
        <taxon>ecological metagenomes</taxon>
    </lineage>
</organism>
<dbReference type="GO" id="GO:0016773">
    <property type="term" value="F:phosphotransferase activity, alcohol group as acceptor"/>
    <property type="evidence" value="ECO:0007669"/>
    <property type="project" value="InterPro"/>
</dbReference>
<name>A0A382CF29_9ZZZZ</name>
<accession>A0A382CF29</accession>
<dbReference type="GO" id="GO:0009254">
    <property type="term" value="P:peptidoglycan turnover"/>
    <property type="evidence" value="ECO:0007669"/>
    <property type="project" value="InterPro"/>
</dbReference>
<reference evidence="1" key="1">
    <citation type="submission" date="2018-05" db="EMBL/GenBank/DDBJ databases">
        <authorList>
            <person name="Lanie J.A."/>
            <person name="Ng W.-L."/>
            <person name="Kazmierczak K.M."/>
            <person name="Andrzejewski T.M."/>
            <person name="Davidsen T.M."/>
            <person name="Wayne K.J."/>
            <person name="Tettelin H."/>
            <person name="Glass J.I."/>
            <person name="Rusch D."/>
            <person name="Podicherti R."/>
            <person name="Tsui H.-C.T."/>
            <person name="Winkler M.E."/>
        </authorList>
    </citation>
    <scope>NUCLEOTIDE SEQUENCE</scope>
</reference>
<dbReference type="EMBL" id="UINC01034208">
    <property type="protein sequence ID" value="SVB24696.1"/>
    <property type="molecule type" value="Genomic_DNA"/>
</dbReference>
<evidence type="ECO:0000313" key="1">
    <source>
        <dbReference type="EMBL" id="SVB24696.1"/>
    </source>
</evidence>